<name>A0A2T3P0G1_9GAMM</name>
<evidence type="ECO:0000313" key="2">
    <source>
        <dbReference type="Proteomes" id="UP000241771"/>
    </source>
</evidence>
<dbReference type="AlphaFoldDB" id="A0A2T3P0G1"/>
<evidence type="ECO:0000313" key="1">
    <source>
        <dbReference type="EMBL" id="PSW22011.1"/>
    </source>
</evidence>
<organism evidence="1 2">
    <name type="scientific">Photobacterium sanctipauli</name>
    <dbReference type="NCBI Taxonomy" id="1342794"/>
    <lineage>
        <taxon>Bacteria</taxon>
        <taxon>Pseudomonadati</taxon>
        <taxon>Pseudomonadota</taxon>
        <taxon>Gammaproteobacteria</taxon>
        <taxon>Vibrionales</taxon>
        <taxon>Vibrionaceae</taxon>
        <taxon>Photobacterium</taxon>
    </lineage>
</organism>
<dbReference type="Proteomes" id="UP000241771">
    <property type="component" value="Unassembled WGS sequence"/>
</dbReference>
<dbReference type="EMBL" id="PYMA01000001">
    <property type="protein sequence ID" value="PSW22011.1"/>
    <property type="molecule type" value="Genomic_DNA"/>
</dbReference>
<sequence>MREKQCHGIEEIALTVMEMRQNEVPVYQVIKEVGFSDVISEIIIEAYQDHDVVTTSEMRLMVSPAFANSYKTKCLAGVFDFRDFTKL</sequence>
<gene>
    <name evidence="1" type="ORF">C9I98_01750</name>
</gene>
<accession>A0A2T3P0G1</accession>
<comment type="caution">
    <text evidence="1">The sequence shown here is derived from an EMBL/GenBank/DDBJ whole genome shotgun (WGS) entry which is preliminary data.</text>
</comment>
<protein>
    <submittedName>
        <fullName evidence="1">Uncharacterized protein</fullName>
    </submittedName>
</protein>
<proteinExistence type="predicted"/>
<keyword evidence="2" id="KW-1185">Reference proteome</keyword>
<reference evidence="1 2" key="1">
    <citation type="submission" date="2018-01" db="EMBL/GenBank/DDBJ databases">
        <title>Whole genome sequencing of Histamine producing bacteria.</title>
        <authorList>
            <person name="Butler K."/>
        </authorList>
    </citation>
    <scope>NUCLEOTIDE SEQUENCE [LARGE SCALE GENOMIC DNA]</scope>
    <source>
        <strain evidence="1 2">DSM 100436</strain>
    </source>
</reference>